<proteinExistence type="predicted"/>
<dbReference type="Proteomes" id="UP000836387">
    <property type="component" value="Unassembled WGS sequence"/>
</dbReference>
<evidence type="ECO:0000313" key="2">
    <source>
        <dbReference type="Proteomes" id="UP000836387"/>
    </source>
</evidence>
<name>A0ACA9TP86_BIOOC</name>
<protein>
    <submittedName>
        <fullName evidence="1">Uncharacterized protein</fullName>
    </submittedName>
</protein>
<organism evidence="1 2">
    <name type="scientific">Clonostachys rosea f. rosea IK726</name>
    <dbReference type="NCBI Taxonomy" id="1349383"/>
    <lineage>
        <taxon>Eukaryota</taxon>
        <taxon>Fungi</taxon>
        <taxon>Dikarya</taxon>
        <taxon>Ascomycota</taxon>
        <taxon>Pezizomycotina</taxon>
        <taxon>Sordariomycetes</taxon>
        <taxon>Hypocreomycetidae</taxon>
        <taxon>Hypocreales</taxon>
        <taxon>Bionectriaceae</taxon>
        <taxon>Clonostachys</taxon>
    </lineage>
</organism>
<reference evidence="1" key="2">
    <citation type="submission" date="2021-10" db="EMBL/GenBank/DDBJ databases">
        <authorList>
            <person name="Piombo E."/>
        </authorList>
    </citation>
    <scope>NUCLEOTIDE SEQUENCE</scope>
</reference>
<dbReference type="EMBL" id="CADEHS020000006">
    <property type="protein sequence ID" value="CAG9942614.1"/>
    <property type="molecule type" value="Genomic_DNA"/>
</dbReference>
<keyword evidence="2" id="KW-1185">Reference proteome</keyword>
<reference evidence="1" key="1">
    <citation type="submission" date="2020-04" db="EMBL/GenBank/DDBJ databases">
        <authorList>
            <person name="Broberg M."/>
        </authorList>
    </citation>
    <scope>NUCLEOTIDE SEQUENCE</scope>
</reference>
<evidence type="ECO:0000313" key="1">
    <source>
        <dbReference type="EMBL" id="CAG9942614.1"/>
    </source>
</evidence>
<comment type="caution">
    <text evidence="1">The sequence shown here is derived from an EMBL/GenBank/DDBJ whole genome shotgun (WGS) entry which is preliminary data.</text>
</comment>
<accession>A0ACA9TP86</accession>
<gene>
    <name evidence="1" type="ORF">CRV2_00009550</name>
</gene>
<sequence>MLIERFIPSLRFRRRRGSEASVSSVSRLEQVIDGRDIDPAKLARTVKEKFGTGQFSITLSQDMYILVIPKRLSSVEIDGCRFAWAKAEGSRARARKESHH</sequence>